<keyword evidence="2" id="KW-0805">Transcription regulation</keyword>
<dbReference type="EMBL" id="FUZA01000005">
    <property type="protein sequence ID" value="SKC04605.1"/>
    <property type="molecule type" value="Genomic_DNA"/>
</dbReference>
<feature type="domain" description="HTH luxR-type" evidence="5">
    <location>
        <begin position="130"/>
        <end position="187"/>
    </location>
</feature>
<dbReference type="GO" id="GO:0003677">
    <property type="term" value="F:DNA binding"/>
    <property type="evidence" value="ECO:0007669"/>
    <property type="project" value="InterPro"/>
</dbReference>
<gene>
    <name evidence="6" type="ORF">SAMN05660293_03775</name>
</gene>
<dbReference type="SUPFAM" id="SSF88946">
    <property type="entry name" value="Sigma2 domain of RNA polymerase sigma factors"/>
    <property type="match status" value="1"/>
</dbReference>
<dbReference type="InterPro" id="IPR013249">
    <property type="entry name" value="RNA_pol_sigma70_r4_t2"/>
</dbReference>
<dbReference type="InterPro" id="IPR014327">
    <property type="entry name" value="RNA_pol_sigma70_bacteroid"/>
</dbReference>
<dbReference type="PANTHER" id="PTHR43133">
    <property type="entry name" value="RNA POLYMERASE ECF-TYPE SIGMA FACTO"/>
    <property type="match status" value="1"/>
</dbReference>
<evidence type="ECO:0000256" key="3">
    <source>
        <dbReference type="ARBA" id="ARBA00023082"/>
    </source>
</evidence>
<dbReference type="Pfam" id="PF04542">
    <property type="entry name" value="Sigma70_r2"/>
    <property type="match status" value="1"/>
</dbReference>
<reference evidence="7" key="1">
    <citation type="submission" date="2017-02" db="EMBL/GenBank/DDBJ databases">
        <authorList>
            <person name="Varghese N."/>
            <person name="Submissions S."/>
        </authorList>
    </citation>
    <scope>NUCLEOTIDE SEQUENCE [LARGE SCALE GENOMIC DNA]</scope>
    <source>
        <strain evidence="7">DSM 22270</strain>
    </source>
</reference>
<keyword evidence="4" id="KW-0804">Transcription</keyword>
<dbReference type="NCBIfam" id="TIGR02937">
    <property type="entry name" value="sigma70-ECF"/>
    <property type="match status" value="1"/>
</dbReference>
<accession>A0A1T5G888</accession>
<dbReference type="InterPro" id="IPR014284">
    <property type="entry name" value="RNA_pol_sigma-70_dom"/>
</dbReference>
<keyword evidence="3" id="KW-0731">Sigma factor</keyword>
<evidence type="ECO:0000256" key="2">
    <source>
        <dbReference type="ARBA" id="ARBA00023015"/>
    </source>
</evidence>
<dbReference type="InterPro" id="IPR039425">
    <property type="entry name" value="RNA_pol_sigma-70-like"/>
</dbReference>
<dbReference type="InterPro" id="IPR000792">
    <property type="entry name" value="Tscrpt_reg_LuxR_C"/>
</dbReference>
<evidence type="ECO:0000313" key="7">
    <source>
        <dbReference type="Proteomes" id="UP000190897"/>
    </source>
</evidence>
<proteinExistence type="inferred from homology"/>
<dbReference type="Gene3D" id="1.10.1740.10">
    <property type="match status" value="1"/>
</dbReference>
<dbReference type="PANTHER" id="PTHR43133:SF46">
    <property type="entry name" value="RNA POLYMERASE SIGMA-70 FACTOR ECF SUBFAMILY"/>
    <property type="match status" value="1"/>
</dbReference>
<dbReference type="InterPro" id="IPR036388">
    <property type="entry name" value="WH-like_DNA-bd_sf"/>
</dbReference>
<dbReference type="SMART" id="SM00421">
    <property type="entry name" value="HTH_LUXR"/>
    <property type="match status" value="1"/>
</dbReference>
<dbReference type="Pfam" id="PF08281">
    <property type="entry name" value="Sigma70_r4_2"/>
    <property type="match status" value="1"/>
</dbReference>
<evidence type="ECO:0000313" key="6">
    <source>
        <dbReference type="EMBL" id="SKC04605.1"/>
    </source>
</evidence>
<dbReference type="InterPro" id="IPR013324">
    <property type="entry name" value="RNA_pol_sigma_r3/r4-like"/>
</dbReference>
<name>A0A1T5G888_9BACT</name>
<dbReference type="NCBIfam" id="TIGR02985">
    <property type="entry name" value="Sig70_bacteroi1"/>
    <property type="match status" value="1"/>
</dbReference>
<evidence type="ECO:0000259" key="5">
    <source>
        <dbReference type="SMART" id="SM00421"/>
    </source>
</evidence>
<dbReference type="GO" id="GO:0016987">
    <property type="term" value="F:sigma factor activity"/>
    <property type="evidence" value="ECO:0007669"/>
    <property type="project" value="UniProtKB-KW"/>
</dbReference>
<sequence>MTHVYSTYSEETLMKLICQCDEELAFRELYRRHARLLVHIAIRKTGLKSIAEDLVQETFVKFWLGRNKFDIQKNIQAYLNGMLKNNIINYFHQEQKKRTTTFLDEEEVLDNDTSEYLEFNNLHEFYEQSLLKLPQKCREVFILSRKGYSLKEIAASMEISEKTVEAHISKALKILRVEMKDYIAFAVLCLPLI</sequence>
<evidence type="ECO:0000256" key="1">
    <source>
        <dbReference type="ARBA" id="ARBA00010641"/>
    </source>
</evidence>
<dbReference type="SUPFAM" id="SSF88659">
    <property type="entry name" value="Sigma3 and sigma4 domains of RNA polymerase sigma factors"/>
    <property type="match status" value="1"/>
</dbReference>
<dbReference type="STRING" id="651661.SAMN05660293_03775"/>
<dbReference type="PRINTS" id="PR00038">
    <property type="entry name" value="HTHLUXR"/>
</dbReference>
<dbReference type="Gene3D" id="1.10.10.10">
    <property type="entry name" value="Winged helix-like DNA-binding domain superfamily/Winged helix DNA-binding domain"/>
    <property type="match status" value="1"/>
</dbReference>
<protein>
    <submittedName>
        <fullName evidence="6">RNA polymerase sigma-70 factor, ECF subfamily</fullName>
    </submittedName>
</protein>
<keyword evidence="7" id="KW-1185">Reference proteome</keyword>
<dbReference type="Proteomes" id="UP000190897">
    <property type="component" value="Unassembled WGS sequence"/>
</dbReference>
<dbReference type="InterPro" id="IPR007627">
    <property type="entry name" value="RNA_pol_sigma70_r2"/>
</dbReference>
<evidence type="ECO:0000256" key="4">
    <source>
        <dbReference type="ARBA" id="ARBA00023163"/>
    </source>
</evidence>
<dbReference type="AlphaFoldDB" id="A0A1T5G888"/>
<dbReference type="GO" id="GO:0006352">
    <property type="term" value="P:DNA-templated transcription initiation"/>
    <property type="evidence" value="ECO:0007669"/>
    <property type="project" value="InterPro"/>
</dbReference>
<organism evidence="6 7">
    <name type="scientific">Dyadobacter psychrophilus</name>
    <dbReference type="NCBI Taxonomy" id="651661"/>
    <lineage>
        <taxon>Bacteria</taxon>
        <taxon>Pseudomonadati</taxon>
        <taxon>Bacteroidota</taxon>
        <taxon>Cytophagia</taxon>
        <taxon>Cytophagales</taxon>
        <taxon>Spirosomataceae</taxon>
        <taxon>Dyadobacter</taxon>
    </lineage>
</organism>
<dbReference type="InterPro" id="IPR013325">
    <property type="entry name" value="RNA_pol_sigma_r2"/>
</dbReference>
<comment type="similarity">
    <text evidence="1">Belongs to the sigma-70 factor family. ECF subfamily.</text>
</comment>